<proteinExistence type="predicted"/>
<feature type="compositionally biased region" description="Polar residues" evidence="1">
    <location>
        <begin position="1"/>
        <end position="11"/>
    </location>
</feature>
<protein>
    <submittedName>
        <fullName evidence="2">Uncharacterized protein</fullName>
    </submittedName>
</protein>
<evidence type="ECO:0000313" key="3">
    <source>
        <dbReference type="Proteomes" id="UP001058124"/>
    </source>
</evidence>
<feature type="region of interest" description="Disordered" evidence="1">
    <location>
        <begin position="1"/>
        <end position="31"/>
    </location>
</feature>
<evidence type="ECO:0000313" key="2">
    <source>
        <dbReference type="EMBL" id="GKX53997.1"/>
    </source>
</evidence>
<dbReference type="AlphaFoldDB" id="A0AAV5N025"/>
<evidence type="ECO:0000256" key="1">
    <source>
        <dbReference type="SAM" id="MobiDB-lite"/>
    </source>
</evidence>
<accession>A0AAV5N025</accession>
<dbReference type="EMBL" id="BRLH01000001">
    <property type="protein sequence ID" value="GKX53997.1"/>
    <property type="molecule type" value="Genomic_DNA"/>
</dbReference>
<reference evidence="2" key="1">
    <citation type="submission" date="2022-06" db="EMBL/GenBank/DDBJ databases">
        <title>Draft genome sequences of Leminorella grimontii str. JCM5902.</title>
        <authorList>
            <person name="Wakabayashi Y."/>
            <person name="Kojima K."/>
        </authorList>
    </citation>
    <scope>NUCLEOTIDE SEQUENCE</scope>
    <source>
        <strain evidence="2">JCM 5902</strain>
    </source>
</reference>
<comment type="caution">
    <text evidence="2">The sequence shown here is derived from an EMBL/GenBank/DDBJ whole genome shotgun (WGS) entry which is preliminary data.</text>
</comment>
<organism evidence="2 3">
    <name type="scientific">Leminorella grimontii</name>
    <dbReference type="NCBI Taxonomy" id="82981"/>
    <lineage>
        <taxon>Bacteria</taxon>
        <taxon>Pseudomonadati</taxon>
        <taxon>Pseudomonadota</taxon>
        <taxon>Gammaproteobacteria</taxon>
        <taxon>Enterobacterales</taxon>
        <taxon>Budviciaceae</taxon>
        <taxon>Leminorella</taxon>
    </lineage>
</organism>
<keyword evidence="3" id="KW-1185">Reference proteome</keyword>
<name>A0AAV5N025_9GAMM</name>
<sequence>MTKPGQYNITPDSPVHFSAKDGEMSTPPGRCGDIIVEEKVIVPESTTKSPSIELS</sequence>
<gene>
    <name evidence="2" type="ORF">SOASR030_01090</name>
</gene>
<dbReference type="Proteomes" id="UP001058124">
    <property type="component" value="Unassembled WGS sequence"/>
</dbReference>